<dbReference type="KEGG" id="ams:AMIS_14560"/>
<dbReference type="PROSITE" id="PS01125">
    <property type="entry name" value="ROK"/>
    <property type="match status" value="1"/>
</dbReference>
<protein>
    <submittedName>
        <fullName evidence="3">Putative ROK-family transcriptional regulator</fullName>
    </submittedName>
</protein>
<accession>I0H0Y9</accession>
<feature type="compositionally biased region" description="Low complexity" evidence="2">
    <location>
        <begin position="389"/>
        <end position="400"/>
    </location>
</feature>
<feature type="region of interest" description="Disordered" evidence="2">
    <location>
        <begin position="375"/>
        <end position="407"/>
    </location>
</feature>
<evidence type="ECO:0000313" key="4">
    <source>
        <dbReference type="Proteomes" id="UP000007882"/>
    </source>
</evidence>
<dbReference type="eggNOG" id="COG1940">
    <property type="taxonomic scope" value="Bacteria"/>
</dbReference>
<evidence type="ECO:0000313" key="3">
    <source>
        <dbReference type="EMBL" id="BAL86676.1"/>
    </source>
</evidence>
<gene>
    <name evidence="3" type="ordered locus">AMIS_14560</name>
</gene>
<dbReference type="InterPro" id="IPR000600">
    <property type="entry name" value="ROK"/>
</dbReference>
<dbReference type="Gene3D" id="1.10.10.10">
    <property type="entry name" value="Winged helix-like DNA-binding domain superfamily/Winged helix DNA-binding domain"/>
    <property type="match status" value="2"/>
</dbReference>
<evidence type="ECO:0000256" key="1">
    <source>
        <dbReference type="ARBA" id="ARBA00006479"/>
    </source>
</evidence>
<dbReference type="InterPro" id="IPR043129">
    <property type="entry name" value="ATPase_NBD"/>
</dbReference>
<dbReference type="OrthoDB" id="3189808at2"/>
<dbReference type="STRING" id="512565.AMIS_14560"/>
<name>I0H0Y9_ACTM4</name>
<dbReference type="HOGENOM" id="CLU_356689_0_0_11"/>
<dbReference type="Pfam" id="PF00480">
    <property type="entry name" value="ROK"/>
    <property type="match status" value="2"/>
</dbReference>
<dbReference type="AlphaFoldDB" id="I0H0Y9"/>
<dbReference type="SUPFAM" id="SSF46785">
    <property type="entry name" value="Winged helix' DNA-binding domain"/>
    <property type="match status" value="2"/>
</dbReference>
<dbReference type="EMBL" id="AP012319">
    <property type="protein sequence ID" value="BAL86676.1"/>
    <property type="molecule type" value="Genomic_DNA"/>
</dbReference>
<evidence type="ECO:0000256" key="2">
    <source>
        <dbReference type="SAM" id="MobiDB-lite"/>
    </source>
</evidence>
<proteinExistence type="inferred from homology"/>
<dbReference type="Gene3D" id="3.30.420.40">
    <property type="match status" value="4"/>
</dbReference>
<dbReference type="InterPro" id="IPR049874">
    <property type="entry name" value="ROK_cs"/>
</dbReference>
<organism evidence="3 4">
    <name type="scientific">Actinoplanes missouriensis (strain ATCC 14538 / DSM 43046 / CBS 188.64 / JCM 3121 / NBRC 102363 / NCIMB 12654 / NRRL B-3342 / UNCC 431)</name>
    <dbReference type="NCBI Taxonomy" id="512565"/>
    <lineage>
        <taxon>Bacteria</taxon>
        <taxon>Bacillati</taxon>
        <taxon>Actinomycetota</taxon>
        <taxon>Actinomycetes</taxon>
        <taxon>Micromonosporales</taxon>
        <taxon>Micromonosporaceae</taxon>
        <taxon>Actinoplanes</taxon>
    </lineage>
</organism>
<dbReference type="RefSeq" id="WP_014441573.1">
    <property type="nucleotide sequence ID" value="NC_017093.1"/>
</dbReference>
<comment type="similarity">
    <text evidence="1">Belongs to the ROK (NagC/XylR) family.</text>
</comment>
<dbReference type="InterPro" id="IPR036390">
    <property type="entry name" value="WH_DNA-bd_sf"/>
</dbReference>
<dbReference type="PATRIC" id="fig|512565.3.peg.1463"/>
<dbReference type="PANTHER" id="PTHR18964">
    <property type="entry name" value="ROK (REPRESSOR, ORF, KINASE) FAMILY"/>
    <property type="match status" value="1"/>
</dbReference>
<dbReference type="SUPFAM" id="SSF53067">
    <property type="entry name" value="Actin-like ATPase domain"/>
    <property type="match status" value="2"/>
</dbReference>
<reference evidence="3 4" key="1">
    <citation type="submission" date="2012-02" db="EMBL/GenBank/DDBJ databases">
        <title>Complete genome sequence of Actinoplanes missouriensis 431 (= NBRC 102363).</title>
        <authorList>
            <person name="Ohnishi Y."/>
            <person name="Ishikawa J."/>
            <person name="Sekine M."/>
            <person name="Hosoyama A."/>
            <person name="Harada T."/>
            <person name="Narita H."/>
            <person name="Hata T."/>
            <person name="Konno Y."/>
            <person name="Tutikane K."/>
            <person name="Fujita N."/>
            <person name="Horinouchi S."/>
            <person name="Hayakawa M."/>
        </authorList>
    </citation>
    <scope>NUCLEOTIDE SEQUENCE [LARGE SCALE GENOMIC DNA]</scope>
    <source>
        <strain evidence="4">ATCC 14538 / DSM 43046 / CBS 188.64 / JCM 3121 / NBRC 102363 / NCIMB 12654 / NRRL B-3342 / UNCC 431</strain>
    </source>
</reference>
<keyword evidence="4" id="KW-1185">Reference proteome</keyword>
<dbReference type="InterPro" id="IPR036388">
    <property type="entry name" value="WH-like_DNA-bd_sf"/>
</dbReference>
<dbReference type="PANTHER" id="PTHR18964:SF173">
    <property type="entry name" value="GLUCOKINASE"/>
    <property type="match status" value="1"/>
</dbReference>
<sequence>MTPTGRRIHLVRRDLIFAAVREAGRISRAHLVRRTGMARVTVNSLVTDLLAAGVLTEEAAAPTGDRAGRPARSLTLGPAAGGVVGAVIGADGVRVAEADLAGRILREHHHDIDTSDPSTALDAIAEVITGTGRVWSTVAGLSAPISGGVVQSSSVLPGWAGIAPATELSRRLGHRVIVRNDADLCLRGEVEYGVAAGHQDVCYLRVNSGIGCGLLLGGVVHHGATGVAGEIGHVQVDETGALCHCGNRGCLETIASPRQILGALSGSYGSPVTAAHAVELARSDATAERVMADAGRMIGRVVAALANGINPSLVVLDGPLIEPGGPVVLGVVESLHRYAQPEVVENTEVRVSALGGRAALLGSLAVALRGTPVARGSRALPESDPEPAVEPAPVASSRAPGSPAKRERAVRRDILVAALRGRGPTARSDLVKITRLPRAAVVELLGELRQDGIVELCTPAETRSGRPSPHFRLAVGAGRLIGLALAEPGIRAVVADGTGHVEETRSVPFPMSHDSHPMLRAAGDLAVELLERYGSDARIAVSVPSPVHPGTGRFGARSVLPMFSGFDPAEEIAAAVGRPVRAENNAQLAALAEMRRGAARGARDVLYLKADQHTGAGIIAGGRMHRGAIGYAGEVGHLNVREIGPLCICGSRGCLSAFLAPAYFGALLENRPAPAKPATEPLPAALDKPAEERLLRLAADGDRPAQRALLDAGRLIGRTVAPLCDVLNPGVVVVGGRFVEPGPHVVDGVREALQRHCAPSAAAGLTVVPAELGPDAEALGAIELLL</sequence>
<dbReference type="Proteomes" id="UP000007882">
    <property type="component" value="Chromosome"/>
</dbReference>